<dbReference type="RefSeq" id="XP_067924019.1">
    <property type="nucleotide sequence ID" value="XM_068064006.1"/>
</dbReference>
<proteinExistence type="predicted"/>
<sequence>LETYLSRSDERNPPYERYLLESNYINSGQREKNSSQIMLMLMEEKQEKWIDSEVKELLAQISAIDKGLIRLKGSTLLTAPSFTELSP</sequence>
<gene>
    <name evidence="1" type="ORF">CSUI_003811</name>
</gene>
<feature type="non-terminal residue" evidence="1">
    <location>
        <position position="1"/>
    </location>
</feature>
<dbReference type="GeneID" id="94427217"/>
<accession>A0A2C6L3I6</accession>
<organism evidence="1 2">
    <name type="scientific">Cystoisospora suis</name>
    <dbReference type="NCBI Taxonomy" id="483139"/>
    <lineage>
        <taxon>Eukaryota</taxon>
        <taxon>Sar</taxon>
        <taxon>Alveolata</taxon>
        <taxon>Apicomplexa</taxon>
        <taxon>Conoidasida</taxon>
        <taxon>Coccidia</taxon>
        <taxon>Eucoccidiorida</taxon>
        <taxon>Eimeriorina</taxon>
        <taxon>Sarcocystidae</taxon>
        <taxon>Cystoisospora</taxon>
    </lineage>
</organism>
<comment type="caution">
    <text evidence="1">The sequence shown here is derived from an EMBL/GenBank/DDBJ whole genome shotgun (WGS) entry which is preliminary data.</text>
</comment>
<reference evidence="1 2" key="1">
    <citation type="journal article" date="2017" name="Int. J. Parasitol.">
        <title>The genome of the protozoan parasite Cystoisospora suis and a reverse vaccinology approach to identify vaccine candidates.</title>
        <authorList>
            <person name="Palmieri N."/>
            <person name="Shrestha A."/>
            <person name="Ruttkowski B."/>
            <person name="Beck T."/>
            <person name="Vogl C."/>
            <person name="Tomley F."/>
            <person name="Blake D.P."/>
            <person name="Joachim A."/>
        </authorList>
    </citation>
    <scope>NUCLEOTIDE SEQUENCE [LARGE SCALE GENOMIC DNA]</scope>
    <source>
        <strain evidence="1 2">Wien I</strain>
    </source>
</reference>
<protein>
    <submittedName>
        <fullName evidence="1">Uncharacterized protein</fullName>
    </submittedName>
</protein>
<keyword evidence="2" id="KW-1185">Reference proteome</keyword>
<dbReference type="AlphaFoldDB" id="A0A2C6L3I6"/>
<dbReference type="VEuPathDB" id="ToxoDB:CSUI_003811"/>
<evidence type="ECO:0000313" key="2">
    <source>
        <dbReference type="Proteomes" id="UP000221165"/>
    </source>
</evidence>
<dbReference type="Proteomes" id="UP000221165">
    <property type="component" value="Unassembled WGS sequence"/>
</dbReference>
<dbReference type="EMBL" id="MIGC01001722">
    <property type="protein sequence ID" value="PHJ22342.1"/>
    <property type="molecule type" value="Genomic_DNA"/>
</dbReference>
<evidence type="ECO:0000313" key="1">
    <source>
        <dbReference type="EMBL" id="PHJ22342.1"/>
    </source>
</evidence>
<name>A0A2C6L3I6_9APIC</name>